<dbReference type="Gene3D" id="3.30.200.20">
    <property type="entry name" value="Phosphorylase Kinase, domain 1"/>
    <property type="match status" value="1"/>
</dbReference>
<dbReference type="PROSITE" id="PS00108">
    <property type="entry name" value="PROTEIN_KINASE_ST"/>
    <property type="match status" value="1"/>
</dbReference>
<dbReference type="GO" id="GO:0007165">
    <property type="term" value="P:signal transduction"/>
    <property type="evidence" value="ECO:0007669"/>
    <property type="project" value="TreeGrafter"/>
</dbReference>
<evidence type="ECO:0000313" key="8">
    <source>
        <dbReference type="Proteomes" id="UP000192257"/>
    </source>
</evidence>
<feature type="binding site" evidence="4">
    <location>
        <position position="51"/>
    </location>
    <ligand>
        <name>ATP</name>
        <dbReference type="ChEBI" id="CHEBI:30616"/>
    </ligand>
</feature>
<evidence type="ECO:0000259" key="6">
    <source>
        <dbReference type="PROSITE" id="PS50011"/>
    </source>
</evidence>
<dbReference type="OrthoDB" id="255890at2759"/>
<keyword evidence="8" id="KW-1185">Reference proteome</keyword>
<dbReference type="InterPro" id="IPR000719">
    <property type="entry name" value="Prot_kinase_dom"/>
</dbReference>
<keyword evidence="3 4" id="KW-0067">ATP-binding</keyword>
<sequence>MAESVESRLDDVDREVLGATYIVEALLGEGTYGVVFRARNAVTGAMYAIKKLRIDGHSEGVPATTLREVTLLHDLRHHPNVVRLLEVLCGQHRVYLVFELLDEDLRSFIRRYRRSRSGKQTVSVVPLHIVKDFTRQMLHALWSCHNNRIIHRDLKPGNTLISARKQKDGETEESYILKLADFGLARTFEMPLLTYTREVMTLWYRAPEILLGEKHYTPAVDVWSLGCIVAEMIVGHSLFQGSTNVEQLDKIFYVVGTPTEETWQGLTSLPGYDSSFKVYRVAPLPTRLPDFDTAAIEFVAFLLQTNPKSRPTVTEVLKHPFLQDD</sequence>
<dbReference type="RefSeq" id="XP_028885703.1">
    <property type="nucleotide sequence ID" value="XM_029022888.1"/>
</dbReference>
<comment type="caution">
    <text evidence="7">The sequence shown here is derived from an EMBL/GenBank/DDBJ whole genome shotgun (WGS) entry which is preliminary data.</text>
</comment>
<dbReference type="STRING" id="67003.A0A1X0P3X8"/>
<dbReference type="CDD" id="cd07829">
    <property type="entry name" value="STKc_CDK_like"/>
    <property type="match status" value="1"/>
</dbReference>
<dbReference type="Proteomes" id="UP000192257">
    <property type="component" value="Unassembled WGS sequence"/>
</dbReference>
<dbReference type="InterPro" id="IPR017441">
    <property type="entry name" value="Protein_kinase_ATP_BS"/>
</dbReference>
<dbReference type="GO" id="GO:0030332">
    <property type="term" value="F:cyclin binding"/>
    <property type="evidence" value="ECO:0007669"/>
    <property type="project" value="TreeGrafter"/>
</dbReference>
<comment type="similarity">
    <text evidence="1">Belongs to the protein kinase superfamily. CMGC Ser/Thr protein kinase family. CDC2/CDKX subfamily.</text>
</comment>
<dbReference type="GO" id="GO:0010468">
    <property type="term" value="P:regulation of gene expression"/>
    <property type="evidence" value="ECO:0007669"/>
    <property type="project" value="TreeGrafter"/>
</dbReference>
<evidence type="ECO:0000313" key="7">
    <source>
        <dbReference type="EMBL" id="ORC91637.1"/>
    </source>
</evidence>
<dbReference type="GO" id="GO:0005634">
    <property type="term" value="C:nucleus"/>
    <property type="evidence" value="ECO:0007669"/>
    <property type="project" value="TreeGrafter"/>
</dbReference>
<dbReference type="FunFam" id="3.30.200.20:FF:000821">
    <property type="entry name" value="Cdc2-related kinase 6, putative"/>
    <property type="match status" value="1"/>
</dbReference>
<reference evidence="7 8" key="1">
    <citation type="submission" date="2017-03" db="EMBL/GenBank/DDBJ databases">
        <title>An alternative strategy for trypanosome survival in the mammalian bloodstream revealed through genome and transcriptome analysis of the ubiquitous bovine parasite Trypanosoma (Megatrypanum) theileri.</title>
        <authorList>
            <person name="Kelly S."/>
            <person name="Ivens A."/>
            <person name="Mott A."/>
            <person name="O'Neill E."/>
            <person name="Emms D."/>
            <person name="Macleod O."/>
            <person name="Voorheis P."/>
            <person name="Matthews J."/>
            <person name="Matthews K."/>
            <person name="Carrington M."/>
        </authorList>
    </citation>
    <scope>NUCLEOTIDE SEQUENCE [LARGE SCALE GENOMIC DNA]</scope>
    <source>
        <strain evidence="7">Edinburgh</strain>
    </source>
</reference>
<evidence type="ECO:0000256" key="2">
    <source>
        <dbReference type="ARBA" id="ARBA00022741"/>
    </source>
</evidence>
<dbReference type="GO" id="GO:0004693">
    <property type="term" value="F:cyclin-dependent protein serine/threonine kinase activity"/>
    <property type="evidence" value="ECO:0007669"/>
    <property type="project" value="TreeGrafter"/>
</dbReference>
<evidence type="ECO:0000256" key="5">
    <source>
        <dbReference type="RuleBase" id="RU000304"/>
    </source>
</evidence>
<dbReference type="FunFam" id="1.10.510.10:FF:000611">
    <property type="entry name" value="CMGC family protein kinase"/>
    <property type="match status" value="1"/>
</dbReference>
<dbReference type="VEuPathDB" id="TriTrypDB:TM35_000052330"/>
<evidence type="ECO:0000256" key="3">
    <source>
        <dbReference type="ARBA" id="ARBA00022840"/>
    </source>
</evidence>
<dbReference type="PANTHER" id="PTHR24056">
    <property type="entry name" value="CELL DIVISION PROTEIN KINASE"/>
    <property type="match status" value="1"/>
</dbReference>
<dbReference type="GO" id="GO:0010389">
    <property type="term" value="P:regulation of G2/M transition of mitotic cell cycle"/>
    <property type="evidence" value="ECO:0007669"/>
    <property type="project" value="TreeGrafter"/>
</dbReference>
<dbReference type="PANTHER" id="PTHR24056:SF417">
    <property type="entry name" value="CONTROL PROTEIN 2 HOMOLOG 6, PUTATIVE-RELATED"/>
    <property type="match status" value="1"/>
</dbReference>
<name>A0A1X0P3X8_9TRYP</name>
<dbReference type="PROSITE" id="PS00107">
    <property type="entry name" value="PROTEIN_KINASE_ATP"/>
    <property type="match status" value="1"/>
</dbReference>
<dbReference type="SMART" id="SM00220">
    <property type="entry name" value="S_TKc"/>
    <property type="match status" value="1"/>
</dbReference>
<dbReference type="AlphaFoldDB" id="A0A1X0P3X8"/>
<organism evidence="7 8">
    <name type="scientific">Trypanosoma theileri</name>
    <dbReference type="NCBI Taxonomy" id="67003"/>
    <lineage>
        <taxon>Eukaryota</taxon>
        <taxon>Discoba</taxon>
        <taxon>Euglenozoa</taxon>
        <taxon>Kinetoplastea</taxon>
        <taxon>Metakinetoplastina</taxon>
        <taxon>Trypanosomatida</taxon>
        <taxon>Trypanosomatidae</taxon>
        <taxon>Trypanosoma</taxon>
    </lineage>
</organism>
<accession>A0A1X0P3X8</accession>
<dbReference type="Gene3D" id="1.10.510.10">
    <property type="entry name" value="Transferase(Phosphotransferase) domain 1"/>
    <property type="match status" value="1"/>
</dbReference>
<dbReference type="GeneID" id="39982668"/>
<proteinExistence type="inferred from homology"/>
<dbReference type="GO" id="GO:0005737">
    <property type="term" value="C:cytoplasm"/>
    <property type="evidence" value="ECO:0007669"/>
    <property type="project" value="TreeGrafter"/>
</dbReference>
<dbReference type="InterPro" id="IPR011009">
    <property type="entry name" value="Kinase-like_dom_sf"/>
</dbReference>
<keyword evidence="7" id="KW-0418">Kinase</keyword>
<keyword evidence="2 4" id="KW-0547">Nucleotide-binding</keyword>
<dbReference type="InterPro" id="IPR008271">
    <property type="entry name" value="Ser/Thr_kinase_AS"/>
</dbReference>
<dbReference type="InterPro" id="IPR050108">
    <property type="entry name" value="CDK"/>
</dbReference>
<feature type="domain" description="Protein kinase" evidence="6">
    <location>
        <begin position="21"/>
        <end position="322"/>
    </location>
</feature>
<evidence type="ECO:0000256" key="4">
    <source>
        <dbReference type="PROSITE-ProRule" id="PRU10141"/>
    </source>
</evidence>
<dbReference type="GO" id="GO:0005524">
    <property type="term" value="F:ATP binding"/>
    <property type="evidence" value="ECO:0007669"/>
    <property type="project" value="UniProtKB-UniRule"/>
</dbReference>
<dbReference type="Pfam" id="PF00069">
    <property type="entry name" value="Pkinase"/>
    <property type="match status" value="1"/>
</dbReference>
<dbReference type="GO" id="GO:0000307">
    <property type="term" value="C:cyclin-dependent protein kinase holoenzyme complex"/>
    <property type="evidence" value="ECO:0007669"/>
    <property type="project" value="TreeGrafter"/>
</dbReference>
<keyword evidence="5" id="KW-0723">Serine/threonine-protein kinase</keyword>
<dbReference type="EMBL" id="NBCO01000005">
    <property type="protein sequence ID" value="ORC91637.1"/>
    <property type="molecule type" value="Genomic_DNA"/>
</dbReference>
<keyword evidence="7" id="KW-0808">Transferase</keyword>
<protein>
    <submittedName>
        <fullName evidence="7">Putative cdc2-related kinase</fullName>
    </submittedName>
</protein>
<dbReference type="SUPFAM" id="SSF56112">
    <property type="entry name" value="Protein kinase-like (PK-like)"/>
    <property type="match status" value="1"/>
</dbReference>
<dbReference type="GO" id="GO:0000082">
    <property type="term" value="P:G1/S transition of mitotic cell cycle"/>
    <property type="evidence" value="ECO:0007669"/>
    <property type="project" value="TreeGrafter"/>
</dbReference>
<dbReference type="PROSITE" id="PS50011">
    <property type="entry name" value="PROTEIN_KINASE_DOM"/>
    <property type="match status" value="1"/>
</dbReference>
<gene>
    <name evidence="7" type="ORF">TM35_000052330</name>
</gene>
<evidence type="ECO:0000256" key="1">
    <source>
        <dbReference type="ARBA" id="ARBA00006485"/>
    </source>
</evidence>